<dbReference type="InterPro" id="IPR048489">
    <property type="entry name" value="DksA_N"/>
</dbReference>
<comment type="caution">
    <text evidence="9">The sequence shown here is derived from an EMBL/GenBank/DDBJ whole genome shotgun (WGS) entry which is preliminary data.</text>
</comment>
<dbReference type="Gene3D" id="1.20.120.910">
    <property type="entry name" value="DksA, coiled-coil domain"/>
    <property type="match status" value="1"/>
</dbReference>
<dbReference type="PROSITE" id="PS51128">
    <property type="entry name" value="ZF_DKSA_2"/>
    <property type="match status" value="1"/>
</dbReference>
<name>A0A9D1SC03_9PROT</name>
<keyword evidence="1 5" id="KW-0963">Cytoplasm</keyword>
<dbReference type="HAMAP" id="MF_00926">
    <property type="entry name" value="DksA"/>
    <property type="match status" value="1"/>
</dbReference>
<feature type="domain" description="DnaK suppressor protein DksA N-terminal" evidence="8">
    <location>
        <begin position="24"/>
        <end position="94"/>
    </location>
</feature>
<dbReference type="GO" id="GO:0005737">
    <property type="term" value="C:cytoplasm"/>
    <property type="evidence" value="ECO:0007669"/>
    <property type="project" value="UniProtKB-SubCell"/>
</dbReference>
<comment type="similarity">
    <text evidence="5">Belongs to the DksA family.</text>
</comment>
<feature type="domain" description="Zinc finger DksA/TraR C4-type" evidence="7">
    <location>
        <begin position="97"/>
        <end position="132"/>
    </location>
</feature>
<evidence type="ECO:0000256" key="6">
    <source>
        <dbReference type="PROSITE-ProRule" id="PRU00510"/>
    </source>
</evidence>
<feature type="zinc finger region" description="dksA C4-type" evidence="6">
    <location>
        <begin position="102"/>
        <end position="126"/>
    </location>
</feature>
<dbReference type="Pfam" id="PF01258">
    <property type="entry name" value="zf-dskA_traR"/>
    <property type="match status" value="1"/>
</dbReference>
<dbReference type="InterPro" id="IPR037187">
    <property type="entry name" value="DnaK_N"/>
</dbReference>
<dbReference type="GO" id="GO:0008270">
    <property type="term" value="F:zinc ion binding"/>
    <property type="evidence" value="ECO:0007669"/>
    <property type="project" value="UniProtKB-UniRule"/>
</dbReference>
<dbReference type="SUPFAM" id="SSF57716">
    <property type="entry name" value="Glucocorticoid receptor-like (DNA-binding domain)"/>
    <property type="match status" value="1"/>
</dbReference>
<dbReference type="SUPFAM" id="SSF109635">
    <property type="entry name" value="DnaK suppressor protein DksA, alpha-hairpin domain"/>
    <property type="match status" value="1"/>
</dbReference>
<evidence type="ECO:0000256" key="4">
    <source>
        <dbReference type="ARBA" id="ARBA00022833"/>
    </source>
</evidence>
<sequence length="141" mass="16291">MESAVILPPDYVPSPDEEYMNDLQVEYFRQKLLAWKKSLLNQSQDTLEDLRQGGLNQPDDIDRASMETDKALDLRTKDRARKLISKINDALKRIEDGTYGYCEETGEPIGLERLEARPVATLSIEAQERHERMEKTYDDEA</sequence>
<dbReference type="PANTHER" id="PTHR33823:SF2">
    <property type="entry name" value="RNA POLYMERASE-BINDING TRANSCRIPTION FACTOR DKSA"/>
    <property type="match status" value="1"/>
</dbReference>
<evidence type="ECO:0000313" key="9">
    <source>
        <dbReference type="EMBL" id="HIU54037.1"/>
    </source>
</evidence>
<gene>
    <name evidence="5 9" type="primary">dksA</name>
    <name evidence="9" type="ORF">IAD20_08170</name>
</gene>
<organism evidence="9 10">
    <name type="scientific">Candidatus Scatocola faecipullorum</name>
    <dbReference type="NCBI Taxonomy" id="2840917"/>
    <lineage>
        <taxon>Bacteria</taxon>
        <taxon>Pseudomonadati</taxon>
        <taxon>Pseudomonadota</taxon>
        <taxon>Alphaproteobacteria</taxon>
        <taxon>Rhodospirillales</taxon>
        <taxon>Rhodospirillaceae</taxon>
        <taxon>Rhodospirillaceae incertae sedis</taxon>
        <taxon>Candidatus Scatocola</taxon>
    </lineage>
</organism>
<comment type="function">
    <text evidence="5">Transcription factor that acts by binding directly to the RNA polymerase (RNAP). Required for negative regulation of rRNA expression and positive regulation of several amino acid biosynthesis promoters.</text>
</comment>
<evidence type="ECO:0000256" key="5">
    <source>
        <dbReference type="HAMAP-Rule" id="MF_00926"/>
    </source>
</evidence>
<evidence type="ECO:0000313" key="10">
    <source>
        <dbReference type="Proteomes" id="UP000824107"/>
    </source>
</evidence>
<dbReference type="EMBL" id="DVNC01000054">
    <property type="protein sequence ID" value="HIU54037.1"/>
    <property type="molecule type" value="Genomic_DNA"/>
</dbReference>
<dbReference type="InterPro" id="IPR020458">
    <property type="entry name" value="Znf_DskA_TraR_CS"/>
</dbReference>
<evidence type="ECO:0000256" key="2">
    <source>
        <dbReference type="ARBA" id="ARBA00022723"/>
    </source>
</evidence>
<dbReference type="GO" id="GO:0010468">
    <property type="term" value="P:regulation of gene expression"/>
    <property type="evidence" value="ECO:0007669"/>
    <property type="project" value="UniProtKB-UniRule"/>
</dbReference>
<keyword evidence="4 5" id="KW-0862">Zinc</keyword>
<accession>A0A9D1SC03</accession>
<dbReference type="InterPro" id="IPR000962">
    <property type="entry name" value="Znf_DskA_TraR"/>
</dbReference>
<dbReference type="NCBIfam" id="TIGR02420">
    <property type="entry name" value="dksA"/>
    <property type="match status" value="1"/>
</dbReference>
<comment type="caution">
    <text evidence="5">Lacks conserved residue(s) required for the propagation of feature annotation.</text>
</comment>
<dbReference type="PROSITE" id="PS01102">
    <property type="entry name" value="ZF_DKSA_1"/>
    <property type="match status" value="1"/>
</dbReference>
<dbReference type="PANTHER" id="PTHR33823">
    <property type="entry name" value="RNA POLYMERASE-BINDING TRANSCRIPTION FACTOR DKSA-RELATED"/>
    <property type="match status" value="1"/>
</dbReference>
<evidence type="ECO:0000256" key="1">
    <source>
        <dbReference type="ARBA" id="ARBA00022490"/>
    </source>
</evidence>
<dbReference type="Pfam" id="PF21157">
    <property type="entry name" value="DksA_N"/>
    <property type="match status" value="1"/>
</dbReference>
<evidence type="ECO:0000256" key="3">
    <source>
        <dbReference type="ARBA" id="ARBA00022771"/>
    </source>
</evidence>
<evidence type="ECO:0000259" key="7">
    <source>
        <dbReference type="Pfam" id="PF01258"/>
    </source>
</evidence>
<dbReference type="InterPro" id="IPR012784">
    <property type="entry name" value="DksA_RNA_pol-bd"/>
</dbReference>
<keyword evidence="2 5" id="KW-0479">Metal-binding</keyword>
<dbReference type="AlphaFoldDB" id="A0A9D1SC03"/>
<reference evidence="9" key="1">
    <citation type="submission" date="2020-10" db="EMBL/GenBank/DDBJ databases">
        <authorList>
            <person name="Gilroy R."/>
        </authorList>
    </citation>
    <scope>NUCLEOTIDE SEQUENCE</scope>
    <source>
        <strain evidence="9">ChiW3-316</strain>
    </source>
</reference>
<protein>
    <recommendedName>
        <fullName evidence="5">RNA polymerase-binding transcription factor DksA</fullName>
    </recommendedName>
</protein>
<evidence type="ECO:0000259" key="8">
    <source>
        <dbReference type="Pfam" id="PF21157"/>
    </source>
</evidence>
<proteinExistence type="inferred from homology"/>
<comment type="subcellular location">
    <subcellularLocation>
        <location evidence="5">Cytoplasm</location>
    </subcellularLocation>
</comment>
<dbReference type="Proteomes" id="UP000824107">
    <property type="component" value="Unassembled WGS sequence"/>
</dbReference>
<reference evidence="9" key="2">
    <citation type="journal article" date="2021" name="PeerJ">
        <title>Extensive microbial diversity within the chicken gut microbiome revealed by metagenomics and culture.</title>
        <authorList>
            <person name="Gilroy R."/>
            <person name="Ravi A."/>
            <person name="Getino M."/>
            <person name="Pursley I."/>
            <person name="Horton D.L."/>
            <person name="Alikhan N.F."/>
            <person name="Baker D."/>
            <person name="Gharbi K."/>
            <person name="Hall N."/>
            <person name="Watson M."/>
            <person name="Adriaenssens E.M."/>
            <person name="Foster-Nyarko E."/>
            <person name="Jarju S."/>
            <person name="Secka A."/>
            <person name="Antonio M."/>
            <person name="Oren A."/>
            <person name="Chaudhuri R.R."/>
            <person name="La Ragione R."/>
            <person name="Hildebrand F."/>
            <person name="Pallen M.J."/>
        </authorList>
    </citation>
    <scope>NUCLEOTIDE SEQUENCE</scope>
    <source>
        <strain evidence="9">ChiW3-316</strain>
    </source>
</reference>
<keyword evidence="3 5" id="KW-0863">Zinc-finger</keyword>
<comment type="subunit">
    <text evidence="5">Interacts directly with the RNA polymerase.</text>
</comment>